<accession>A0ABU3R040</accession>
<evidence type="ECO:0000313" key="1">
    <source>
        <dbReference type="EMBL" id="MDU0113056.1"/>
    </source>
</evidence>
<organism evidence="1 2">
    <name type="scientific">Psychrosphaera aquimarina</name>
    <dbReference type="NCBI Taxonomy" id="2044854"/>
    <lineage>
        <taxon>Bacteria</taxon>
        <taxon>Pseudomonadati</taxon>
        <taxon>Pseudomonadota</taxon>
        <taxon>Gammaproteobacteria</taxon>
        <taxon>Alteromonadales</taxon>
        <taxon>Pseudoalteromonadaceae</taxon>
        <taxon>Psychrosphaera</taxon>
    </lineage>
</organism>
<gene>
    <name evidence="1" type="ORF">RT723_08610</name>
</gene>
<proteinExistence type="predicted"/>
<dbReference type="Pfam" id="PF10071">
    <property type="entry name" value="DUF2310"/>
    <property type="match status" value="1"/>
</dbReference>
<dbReference type="EMBL" id="JAWCUA010000007">
    <property type="protein sequence ID" value="MDU0113056.1"/>
    <property type="molecule type" value="Genomic_DNA"/>
</dbReference>
<evidence type="ECO:0000313" key="2">
    <source>
        <dbReference type="Proteomes" id="UP001257914"/>
    </source>
</evidence>
<sequence length="259" mass="29707">MYVCQLSFECELDVELDEAQHAISMLLDQYRYNGQIIGREFPVTLVENKFEIIFVCPEQDSLAVKNNNLQVIQGFERLKKLGLSTPEFKLKGLECQSDFVDGCATPNALILYSTYVQSCSPLRCMEHFSPVPLYKMPESVRKPLIKWQESQAACDQLQMNQLTEIEPFVIEQLGQINSELLQTGDAIAKTIQQELNVPVYQYLYRVGGESLEAEQQRRCPSCDGDWLFTTENHKEPLHGLFDFKCDGCLLVSNVSWDWQ</sequence>
<dbReference type="PIRSF" id="PIRSF029037">
    <property type="entry name" value="UCP029037_Zn_ribbon"/>
    <property type="match status" value="1"/>
</dbReference>
<dbReference type="RefSeq" id="WP_315946670.1">
    <property type="nucleotide sequence ID" value="NZ_JAWCUA010000007.1"/>
</dbReference>
<dbReference type="InterPro" id="IPR016908">
    <property type="entry name" value="UCP029037"/>
</dbReference>
<name>A0ABU3R040_9GAMM</name>
<keyword evidence="2" id="KW-1185">Reference proteome</keyword>
<comment type="caution">
    <text evidence="1">The sequence shown here is derived from an EMBL/GenBank/DDBJ whole genome shotgun (WGS) entry which is preliminary data.</text>
</comment>
<protein>
    <submittedName>
        <fullName evidence="1">DUF2310 family Zn-ribbon-containing protein</fullName>
    </submittedName>
</protein>
<dbReference type="Proteomes" id="UP001257914">
    <property type="component" value="Unassembled WGS sequence"/>
</dbReference>
<reference evidence="1 2" key="1">
    <citation type="submission" date="2023-10" db="EMBL/GenBank/DDBJ databases">
        <title>Psychrosphaera aquimaarina strain SW33 isolated from seawater.</title>
        <authorList>
            <person name="Bayburt H."/>
            <person name="Kim J.M."/>
            <person name="Choi B.J."/>
            <person name="Jeon C.O."/>
        </authorList>
    </citation>
    <scope>NUCLEOTIDE SEQUENCE [LARGE SCALE GENOMIC DNA]</scope>
    <source>
        <strain evidence="1 2">KCTC 52743</strain>
    </source>
</reference>